<organism evidence="2 3">
    <name type="scientific">Paraburkholderia terricola</name>
    <dbReference type="NCBI Taxonomy" id="169427"/>
    <lineage>
        <taxon>Bacteria</taxon>
        <taxon>Pseudomonadati</taxon>
        <taxon>Pseudomonadota</taxon>
        <taxon>Betaproteobacteria</taxon>
        <taxon>Burkholderiales</taxon>
        <taxon>Burkholderiaceae</taxon>
        <taxon>Paraburkholderia</taxon>
    </lineage>
</organism>
<proteinExistence type="predicted"/>
<evidence type="ECO:0000313" key="2">
    <source>
        <dbReference type="EMBL" id="MDR6412590.1"/>
    </source>
</evidence>
<comment type="caution">
    <text evidence="2">The sequence shown here is derived from an EMBL/GenBank/DDBJ whole genome shotgun (WGS) entry which is preliminary data.</text>
</comment>
<keyword evidence="3" id="KW-1185">Reference proteome</keyword>
<protein>
    <submittedName>
        <fullName evidence="2">Uncharacterized protein</fullName>
    </submittedName>
</protein>
<gene>
    <name evidence="2" type="ORF">J2804_006026</name>
</gene>
<dbReference type="RefSeq" id="WP_310126698.1">
    <property type="nucleotide sequence ID" value="NZ_JAVDQV010000023.1"/>
</dbReference>
<feature type="region of interest" description="Disordered" evidence="1">
    <location>
        <begin position="73"/>
        <end position="105"/>
    </location>
</feature>
<dbReference type="Proteomes" id="UP001264340">
    <property type="component" value="Unassembled WGS sequence"/>
</dbReference>
<feature type="compositionally biased region" description="Basic and acidic residues" evidence="1">
    <location>
        <begin position="93"/>
        <end position="105"/>
    </location>
</feature>
<reference evidence="2 3" key="1">
    <citation type="submission" date="2023-07" db="EMBL/GenBank/DDBJ databases">
        <title>Sorghum-associated microbial communities from plants grown in Nebraska, USA.</title>
        <authorList>
            <person name="Schachtman D."/>
        </authorList>
    </citation>
    <scope>NUCLEOTIDE SEQUENCE [LARGE SCALE GENOMIC DNA]</scope>
    <source>
        <strain evidence="2 3">DS1316</strain>
    </source>
</reference>
<name>A0ABU1M1H0_9BURK</name>
<sequence>MNSAPTSPYKKLHHTLFCMSIRKLPAEAGSKANDNGPASVGARAKRLRESMRSISRRHAYTVAASTRRPFFSVASAKSQHERGARDQALQDARSNREDRIGNERIGTDEFDRHALQGCGEAVRAAASPLSRTIPCLSSGSF</sequence>
<accession>A0ABU1M1H0</accession>
<evidence type="ECO:0000313" key="3">
    <source>
        <dbReference type="Proteomes" id="UP001264340"/>
    </source>
</evidence>
<evidence type="ECO:0000256" key="1">
    <source>
        <dbReference type="SAM" id="MobiDB-lite"/>
    </source>
</evidence>
<dbReference type="EMBL" id="JAVDRP010000021">
    <property type="protein sequence ID" value="MDR6412590.1"/>
    <property type="molecule type" value="Genomic_DNA"/>
</dbReference>